<dbReference type="EMBL" id="JAODUO010000831">
    <property type="protein sequence ID" value="KAK2174051.1"/>
    <property type="molecule type" value="Genomic_DNA"/>
</dbReference>
<evidence type="ECO:0000313" key="5">
    <source>
        <dbReference type="EMBL" id="KAK2174051.1"/>
    </source>
</evidence>
<evidence type="ECO:0000313" key="6">
    <source>
        <dbReference type="Proteomes" id="UP001209878"/>
    </source>
</evidence>
<feature type="chain" id="PRO_5042265425" description="TMEM87A/B GOLD domain-containing protein" evidence="3">
    <location>
        <begin position="20"/>
        <end position="99"/>
    </location>
</feature>
<dbReference type="Pfam" id="PF21901">
    <property type="entry name" value="TMEM87A-B_GOLD"/>
    <property type="match status" value="1"/>
</dbReference>
<dbReference type="InterPro" id="IPR054101">
    <property type="entry name" value="TMEM87A/B_GOLD"/>
</dbReference>
<reference evidence="5" key="1">
    <citation type="journal article" date="2023" name="Mol. Biol. Evol.">
        <title>Third-Generation Sequencing Reveals the Adaptive Role of the Epigenome in Three Deep-Sea Polychaetes.</title>
        <authorList>
            <person name="Perez M."/>
            <person name="Aroh O."/>
            <person name="Sun Y."/>
            <person name="Lan Y."/>
            <person name="Juniper S.K."/>
            <person name="Young C.R."/>
            <person name="Angers B."/>
            <person name="Qian P.Y."/>
        </authorList>
    </citation>
    <scope>NUCLEOTIDE SEQUENCE</scope>
    <source>
        <strain evidence="5">R07B-5</strain>
    </source>
</reference>
<gene>
    <name evidence="5" type="ORF">NP493_828g02043</name>
</gene>
<keyword evidence="2" id="KW-0333">Golgi apparatus</keyword>
<keyword evidence="3" id="KW-0732">Signal</keyword>
<feature type="signal peptide" evidence="3">
    <location>
        <begin position="1"/>
        <end position="19"/>
    </location>
</feature>
<keyword evidence="6" id="KW-1185">Reference proteome</keyword>
<evidence type="ECO:0000256" key="3">
    <source>
        <dbReference type="SAM" id="SignalP"/>
    </source>
</evidence>
<comment type="subcellular location">
    <subcellularLocation>
        <location evidence="1">Golgi apparatus membrane</location>
        <topology evidence="1">Multi-pass membrane protein</topology>
    </subcellularLocation>
</comment>
<sequence length="99" mass="11235">MTLLHLLFGLVVVLPLTAGFPAQGHWEFAMHQKHNGTAVKKSMYKHSVIKVAIHCQANEDEDLNVKWKLFYLQCSNIAFEPEPGIVSIYMSLSLHICKK</sequence>
<name>A0AAD9KMJ7_RIDPI</name>
<organism evidence="5 6">
    <name type="scientific">Ridgeia piscesae</name>
    <name type="common">Tubeworm</name>
    <dbReference type="NCBI Taxonomy" id="27915"/>
    <lineage>
        <taxon>Eukaryota</taxon>
        <taxon>Metazoa</taxon>
        <taxon>Spiralia</taxon>
        <taxon>Lophotrochozoa</taxon>
        <taxon>Annelida</taxon>
        <taxon>Polychaeta</taxon>
        <taxon>Sedentaria</taxon>
        <taxon>Canalipalpata</taxon>
        <taxon>Sabellida</taxon>
        <taxon>Siboglinidae</taxon>
        <taxon>Ridgeia</taxon>
    </lineage>
</organism>
<dbReference type="Proteomes" id="UP001209878">
    <property type="component" value="Unassembled WGS sequence"/>
</dbReference>
<accession>A0AAD9KMJ7</accession>
<evidence type="ECO:0000256" key="2">
    <source>
        <dbReference type="ARBA" id="ARBA00023034"/>
    </source>
</evidence>
<feature type="domain" description="TMEM87A/B GOLD" evidence="4">
    <location>
        <begin position="23"/>
        <end position="79"/>
    </location>
</feature>
<evidence type="ECO:0000256" key="1">
    <source>
        <dbReference type="ARBA" id="ARBA00004653"/>
    </source>
</evidence>
<proteinExistence type="predicted"/>
<comment type="caution">
    <text evidence="5">The sequence shown here is derived from an EMBL/GenBank/DDBJ whole genome shotgun (WGS) entry which is preliminary data.</text>
</comment>
<dbReference type="GO" id="GO:0000139">
    <property type="term" value="C:Golgi membrane"/>
    <property type="evidence" value="ECO:0007669"/>
    <property type="project" value="UniProtKB-SubCell"/>
</dbReference>
<protein>
    <recommendedName>
        <fullName evidence="4">TMEM87A/B GOLD domain-containing protein</fullName>
    </recommendedName>
</protein>
<evidence type="ECO:0000259" key="4">
    <source>
        <dbReference type="Pfam" id="PF21901"/>
    </source>
</evidence>
<dbReference type="AlphaFoldDB" id="A0AAD9KMJ7"/>